<feature type="domain" description="EGF-like" evidence="5">
    <location>
        <begin position="1"/>
        <end position="40"/>
    </location>
</feature>
<organism evidence="7 8">
    <name type="scientific">Porites evermanni</name>
    <dbReference type="NCBI Taxonomy" id="104178"/>
    <lineage>
        <taxon>Eukaryota</taxon>
        <taxon>Metazoa</taxon>
        <taxon>Cnidaria</taxon>
        <taxon>Anthozoa</taxon>
        <taxon>Hexacorallia</taxon>
        <taxon>Scleractinia</taxon>
        <taxon>Fungiina</taxon>
        <taxon>Poritidae</taxon>
        <taxon>Porites</taxon>
    </lineage>
</organism>
<keyword evidence="2" id="KW-0732">Signal</keyword>
<gene>
    <name evidence="7" type="ORF">PEVE_00036565</name>
</gene>
<dbReference type="SMART" id="SM00179">
    <property type="entry name" value="EGF_CA"/>
    <property type="match status" value="1"/>
</dbReference>
<name>A0ABN8MJ01_9CNID</name>
<dbReference type="CDD" id="cd00054">
    <property type="entry name" value="EGF_CA"/>
    <property type="match status" value="1"/>
</dbReference>
<dbReference type="PANTHER" id="PTHR45842">
    <property type="entry name" value="SYNAPTIC ADHESION-LIKE MOLECULE SALM"/>
    <property type="match status" value="1"/>
</dbReference>
<dbReference type="InterPro" id="IPR000152">
    <property type="entry name" value="EGF-type_Asp/Asn_hydroxyl_site"/>
</dbReference>
<dbReference type="Gene3D" id="2.60.40.10">
    <property type="entry name" value="Immunoglobulins"/>
    <property type="match status" value="1"/>
</dbReference>
<dbReference type="InterPro" id="IPR007110">
    <property type="entry name" value="Ig-like_dom"/>
</dbReference>
<feature type="domain" description="Ig-like" evidence="6">
    <location>
        <begin position="60"/>
        <end position="144"/>
    </location>
</feature>
<keyword evidence="1 4" id="KW-0245">EGF-like domain</keyword>
<dbReference type="SUPFAM" id="SSF48726">
    <property type="entry name" value="Immunoglobulin"/>
    <property type="match status" value="1"/>
</dbReference>
<dbReference type="InterPro" id="IPR024731">
    <property type="entry name" value="NELL2-like_EGF"/>
</dbReference>
<dbReference type="InterPro" id="IPR003598">
    <property type="entry name" value="Ig_sub2"/>
</dbReference>
<feature type="non-terminal residue" evidence="7">
    <location>
        <position position="1"/>
    </location>
</feature>
<sequence>DECKDQDLNKCHEKAKCTNTEGSYNCTCIDGYVGDGFLCQARHNFSYVDQPKVSVTKKVVKLTCRARGLPKPTFSWITPDGTLVNSTVSAPNFEGNSSVITGNMLQKDGCLLIFYTRVTDQGMYKCIAANILGHDIGKVNLTVREGEISLP</sequence>
<evidence type="ECO:0000256" key="2">
    <source>
        <dbReference type="ARBA" id="ARBA00022729"/>
    </source>
</evidence>
<reference evidence="7 8" key="1">
    <citation type="submission" date="2022-05" db="EMBL/GenBank/DDBJ databases">
        <authorList>
            <consortium name="Genoscope - CEA"/>
            <person name="William W."/>
        </authorList>
    </citation>
    <scope>NUCLEOTIDE SEQUENCE [LARGE SCALE GENOMIC DNA]</scope>
</reference>
<proteinExistence type="predicted"/>
<evidence type="ECO:0000259" key="5">
    <source>
        <dbReference type="PROSITE" id="PS50026"/>
    </source>
</evidence>
<dbReference type="Proteomes" id="UP001159427">
    <property type="component" value="Unassembled WGS sequence"/>
</dbReference>
<feature type="non-terminal residue" evidence="7">
    <location>
        <position position="151"/>
    </location>
</feature>
<dbReference type="SMART" id="SM00408">
    <property type="entry name" value="IGc2"/>
    <property type="match status" value="1"/>
</dbReference>
<dbReference type="PROSITE" id="PS50835">
    <property type="entry name" value="IG_LIKE"/>
    <property type="match status" value="1"/>
</dbReference>
<keyword evidence="3" id="KW-1015">Disulfide bond</keyword>
<dbReference type="InterPro" id="IPR000742">
    <property type="entry name" value="EGF"/>
</dbReference>
<evidence type="ECO:0000313" key="8">
    <source>
        <dbReference type="Proteomes" id="UP001159427"/>
    </source>
</evidence>
<dbReference type="InterPro" id="IPR036179">
    <property type="entry name" value="Ig-like_dom_sf"/>
</dbReference>
<dbReference type="SUPFAM" id="SSF57196">
    <property type="entry name" value="EGF/Laminin"/>
    <property type="match status" value="1"/>
</dbReference>
<dbReference type="InterPro" id="IPR050467">
    <property type="entry name" value="LRFN"/>
</dbReference>
<dbReference type="PROSITE" id="PS00010">
    <property type="entry name" value="ASX_HYDROXYL"/>
    <property type="match status" value="1"/>
</dbReference>
<comment type="caution">
    <text evidence="4">Lacks conserved residue(s) required for the propagation of feature annotation.</text>
</comment>
<evidence type="ECO:0000313" key="7">
    <source>
        <dbReference type="EMBL" id="CAH3029688.1"/>
    </source>
</evidence>
<comment type="caution">
    <text evidence="7">The sequence shown here is derived from an EMBL/GenBank/DDBJ whole genome shotgun (WGS) entry which is preliminary data.</text>
</comment>
<protein>
    <submittedName>
        <fullName evidence="7">Uncharacterized protein</fullName>
    </submittedName>
</protein>
<dbReference type="PROSITE" id="PS50026">
    <property type="entry name" value="EGF_3"/>
    <property type="match status" value="1"/>
</dbReference>
<dbReference type="SMART" id="SM00409">
    <property type="entry name" value="IG"/>
    <property type="match status" value="1"/>
</dbReference>
<dbReference type="InterPro" id="IPR001881">
    <property type="entry name" value="EGF-like_Ca-bd_dom"/>
</dbReference>
<evidence type="ECO:0000259" key="6">
    <source>
        <dbReference type="PROSITE" id="PS50835"/>
    </source>
</evidence>
<dbReference type="InterPro" id="IPR013783">
    <property type="entry name" value="Ig-like_fold"/>
</dbReference>
<accession>A0ABN8MJ01</accession>
<dbReference type="Gene3D" id="2.10.25.10">
    <property type="entry name" value="Laminin"/>
    <property type="match status" value="1"/>
</dbReference>
<dbReference type="PROSITE" id="PS01186">
    <property type="entry name" value="EGF_2"/>
    <property type="match status" value="1"/>
</dbReference>
<evidence type="ECO:0000256" key="1">
    <source>
        <dbReference type="ARBA" id="ARBA00022536"/>
    </source>
</evidence>
<evidence type="ECO:0000256" key="3">
    <source>
        <dbReference type="ARBA" id="ARBA00023157"/>
    </source>
</evidence>
<dbReference type="Pfam" id="PF12947">
    <property type="entry name" value="EGF_3"/>
    <property type="match status" value="1"/>
</dbReference>
<evidence type="ECO:0000256" key="4">
    <source>
        <dbReference type="PROSITE-ProRule" id="PRU00076"/>
    </source>
</evidence>
<dbReference type="EMBL" id="CALNXI010000586">
    <property type="protein sequence ID" value="CAH3029688.1"/>
    <property type="molecule type" value="Genomic_DNA"/>
</dbReference>
<dbReference type="Pfam" id="PF13927">
    <property type="entry name" value="Ig_3"/>
    <property type="match status" value="1"/>
</dbReference>
<keyword evidence="8" id="KW-1185">Reference proteome</keyword>
<dbReference type="PANTHER" id="PTHR45842:SF25">
    <property type="entry name" value="CARBOXYPEPTIDASE N SUBUNIT 2-LIKE"/>
    <property type="match status" value="1"/>
</dbReference>
<dbReference type="InterPro" id="IPR003599">
    <property type="entry name" value="Ig_sub"/>
</dbReference>